<protein>
    <recommendedName>
        <fullName evidence="1">holo-[acyl-carrier-protein] synthase</fullName>
        <ecNumber evidence="1">2.7.8.7</ecNumber>
    </recommendedName>
</protein>
<dbReference type="EC" id="2.7.8.7" evidence="1"/>
<dbReference type="OrthoDB" id="26719at2759"/>
<dbReference type="PANTHER" id="PTHR12215">
    <property type="entry name" value="PHOSPHOPANTETHEINE TRANSFERASE"/>
    <property type="match status" value="1"/>
</dbReference>
<reference evidence="4" key="1">
    <citation type="submission" date="2020-11" db="EMBL/GenBank/DDBJ databases">
        <authorList>
            <consortium name="DOE Joint Genome Institute"/>
            <person name="Ahrendt S."/>
            <person name="Riley R."/>
            <person name="Andreopoulos W."/>
            <person name="Labutti K."/>
            <person name="Pangilinan J."/>
            <person name="Ruiz-Duenas F.J."/>
            <person name="Barrasa J.M."/>
            <person name="Sanchez-Garcia M."/>
            <person name="Camarero S."/>
            <person name="Miyauchi S."/>
            <person name="Serrano A."/>
            <person name="Linde D."/>
            <person name="Babiker R."/>
            <person name="Drula E."/>
            <person name="Ayuso-Fernandez I."/>
            <person name="Pacheco R."/>
            <person name="Padilla G."/>
            <person name="Ferreira P."/>
            <person name="Barriuso J."/>
            <person name="Kellner H."/>
            <person name="Castanera R."/>
            <person name="Alfaro M."/>
            <person name="Ramirez L."/>
            <person name="Pisabarro A.G."/>
            <person name="Kuo A."/>
            <person name="Tritt A."/>
            <person name="Lipzen A."/>
            <person name="He G."/>
            <person name="Yan M."/>
            <person name="Ng V."/>
            <person name="Cullen D."/>
            <person name="Martin F."/>
            <person name="Rosso M.-N."/>
            <person name="Henrissat B."/>
            <person name="Hibbett D."/>
            <person name="Martinez A.T."/>
            <person name="Grigoriev I.V."/>
        </authorList>
    </citation>
    <scope>NUCLEOTIDE SEQUENCE</scope>
    <source>
        <strain evidence="4">AH 40177</strain>
    </source>
</reference>
<dbReference type="SUPFAM" id="SSF56214">
    <property type="entry name" value="4'-phosphopantetheinyl transferase"/>
    <property type="match status" value="1"/>
</dbReference>
<dbReference type="Pfam" id="PF01648">
    <property type="entry name" value="ACPS"/>
    <property type="match status" value="1"/>
</dbReference>
<dbReference type="Gene3D" id="3.90.470.20">
    <property type="entry name" value="4'-phosphopantetheinyl transferase domain"/>
    <property type="match status" value="1"/>
</dbReference>
<sequence>MAFATGKMHPPAYSLGIDIMKVQLPQRDSYRSFVDIFQDQLTPLERELVSPAVPADEGLRRFFWMWTMKEAYTKALGLGLGFDFSRIEFDVKADVVRVDGQVPSGWKFHKFEVTEGGKPYVGVVAELTGGSETVVVSESEPKPWLKVFEAVPFVERAMEELVQTE</sequence>
<keyword evidence="5" id="KW-1185">Reference proteome</keyword>
<proteinExistence type="predicted"/>
<accession>A0A9P5Q827</accession>
<feature type="domain" description="4'-phosphopantetheinyl transferase" evidence="3">
    <location>
        <begin position="14"/>
        <end position="108"/>
    </location>
</feature>
<dbReference type="PANTHER" id="PTHR12215:SF10">
    <property type="entry name" value="L-AMINOADIPATE-SEMIALDEHYDE DEHYDROGENASE-PHOSPHOPANTETHEINYL TRANSFERASE"/>
    <property type="match status" value="1"/>
</dbReference>
<evidence type="ECO:0000313" key="5">
    <source>
        <dbReference type="Proteomes" id="UP000772434"/>
    </source>
</evidence>
<evidence type="ECO:0000256" key="2">
    <source>
        <dbReference type="ARBA" id="ARBA00022679"/>
    </source>
</evidence>
<comment type="caution">
    <text evidence="4">The sequence shown here is derived from an EMBL/GenBank/DDBJ whole genome shotgun (WGS) entry which is preliminary data.</text>
</comment>
<dbReference type="GO" id="GO:0008897">
    <property type="term" value="F:holo-[acyl-carrier-protein] synthase activity"/>
    <property type="evidence" value="ECO:0007669"/>
    <property type="project" value="UniProtKB-EC"/>
</dbReference>
<dbReference type="InterPro" id="IPR008278">
    <property type="entry name" value="4-PPantetheinyl_Trfase_dom"/>
</dbReference>
<dbReference type="AlphaFoldDB" id="A0A9P5Q827"/>
<dbReference type="GO" id="GO:0000287">
    <property type="term" value="F:magnesium ion binding"/>
    <property type="evidence" value="ECO:0007669"/>
    <property type="project" value="InterPro"/>
</dbReference>
<organism evidence="4 5">
    <name type="scientific">Rhodocollybia butyracea</name>
    <dbReference type="NCBI Taxonomy" id="206335"/>
    <lineage>
        <taxon>Eukaryota</taxon>
        <taxon>Fungi</taxon>
        <taxon>Dikarya</taxon>
        <taxon>Basidiomycota</taxon>
        <taxon>Agaricomycotina</taxon>
        <taxon>Agaricomycetes</taxon>
        <taxon>Agaricomycetidae</taxon>
        <taxon>Agaricales</taxon>
        <taxon>Marasmiineae</taxon>
        <taxon>Omphalotaceae</taxon>
        <taxon>Rhodocollybia</taxon>
    </lineage>
</organism>
<dbReference type="EMBL" id="JADNRY010000006">
    <property type="protein sequence ID" value="KAF9076415.1"/>
    <property type="molecule type" value="Genomic_DNA"/>
</dbReference>
<gene>
    <name evidence="4" type="ORF">BDP27DRAFT_1313289</name>
</gene>
<dbReference type="InterPro" id="IPR050559">
    <property type="entry name" value="P-Pant_transferase_sf"/>
</dbReference>
<evidence type="ECO:0000256" key="1">
    <source>
        <dbReference type="ARBA" id="ARBA00013172"/>
    </source>
</evidence>
<dbReference type="GO" id="GO:0019878">
    <property type="term" value="P:lysine biosynthetic process via aminoadipic acid"/>
    <property type="evidence" value="ECO:0007669"/>
    <property type="project" value="TreeGrafter"/>
</dbReference>
<dbReference type="GO" id="GO:0005829">
    <property type="term" value="C:cytosol"/>
    <property type="evidence" value="ECO:0007669"/>
    <property type="project" value="TreeGrafter"/>
</dbReference>
<evidence type="ECO:0000259" key="3">
    <source>
        <dbReference type="Pfam" id="PF01648"/>
    </source>
</evidence>
<dbReference type="InterPro" id="IPR037143">
    <property type="entry name" value="4-PPantetheinyl_Trfase_dom_sf"/>
</dbReference>
<name>A0A9P5Q827_9AGAR</name>
<keyword evidence="2 4" id="KW-0808">Transferase</keyword>
<evidence type="ECO:0000313" key="4">
    <source>
        <dbReference type="EMBL" id="KAF9076415.1"/>
    </source>
</evidence>
<dbReference type="Proteomes" id="UP000772434">
    <property type="component" value="Unassembled WGS sequence"/>
</dbReference>